<sequence length="91" mass="10595">MLESVHPLTISSQFIDEKQNSEEEEEEEESKTSTDMIKVEADEDIEQERDEPVFALQQQFIQSSELDASCTDERKDHYDSKEKLANDEIII</sequence>
<protein>
    <submittedName>
        <fullName evidence="2">Uncharacterized protein</fullName>
    </submittedName>
</protein>
<dbReference type="Proteomes" id="UP000663873">
    <property type="component" value="Unassembled WGS sequence"/>
</dbReference>
<organism evidence="2 3">
    <name type="scientific">Rotaria socialis</name>
    <dbReference type="NCBI Taxonomy" id="392032"/>
    <lineage>
        <taxon>Eukaryota</taxon>
        <taxon>Metazoa</taxon>
        <taxon>Spiralia</taxon>
        <taxon>Gnathifera</taxon>
        <taxon>Rotifera</taxon>
        <taxon>Eurotatoria</taxon>
        <taxon>Bdelloidea</taxon>
        <taxon>Philodinida</taxon>
        <taxon>Philodinidae</taxon>
        <taxon>Rotaria</taxon>
    </lineage>
</organism>
<dbReference type="EMBL" id="CAJOBP010060485">
    <property type="protein sequence ID" value="CAF4849498.1"/>
    <property type="molecule type" value="Genomic_DNA"/>
</dbReference>
<reference evidence="2" key="1">
    <citation type="submission" date="2021-02" db="EMBL/GenBank/DDBJ databases">
        <authorList>
            <person name="Nowell W R."/>
        </authorList>
    </citation>
    <scope>NUCLEOTIDE SEQUENCE</scope>
</reference>
<name>A0A821RY69_9BILA</name>
<evidence type="ECO:0000313" key="2">
    <source>
        <dbReference type="EMBL" id="CAF4849498.1"/>
    </source>
</evidence>
<feature type="non-terminal residue" evidence="2">
    <location>
        <position position="91"/>
    </location>
</feature>
<proteinExistence type="predicted"/>
<gene>
    <name evidence="2" type="ORF">UJA718_LOCUS43407</name>
</gene>
<feature type="region of interest" description="Disordered" evidence="1">
    <location>
        <begin position="1"/>
        <end position="36"/>
    </location>
</feature>
<evidence type="ECO:0000313" key="3">
    <source>
        <dbReference type="Proteomes" id="UP000663873"/>
    </source>
</evidence>
<accession>A0A821RY69</accession>
<evidence type="ECO:0000256" key="1">
    <source>
        <dbReference type="SAM" id="MobiDB-lite"/>
    </source>
</evidence>
<dbReference type="AlphaFoldDB" id="A0A821RY69"/>
<keyword evidence="3" id="KW-1185">Reference proteome</keyword>
<comment type="caution">
    <text evidence="2">The sequence shown here is derived from an EMBL/GenBank/DDBJ whole genome shotgun (WGS) entry which is preliminary data.</text>
</comment>